<dbReference type="PANTHER" id="PTHR47235">
    <property type="entry name" value="BLR6548 PROTEIN"/>
    <property type="match status" value="1"/>
</dbReference>
<keyword evidence="1" id="KW-0732">Signal</keyword>
<feature type="compositionally biased region" description="Low complexity" evidence="2">
    <location>
        <begin position="42"/>
        <end position="59"/>
    </location>
</feature>
<organism evidence="4">
    <name type="scientific">freshwater metagenome</name>
    <dbReference type="NCBI Taxonomy" id="449393"/>
    <lineage>
        <taxon>unclassified sequences</taxon>
        <taxon>metagenomes</taxon>
        <taxon>ecological metagenomes</taxon>
    </lineage>
</organism>
<sequence length="469" mass="49501">MATDQIRKTQERRRKAGLVTASAIIVLSLLAGACGGGRADSSDGNTSTTKTATATDFGTMPSPCGNGEAKGATQKGVTDTSITIGYGDDAGYPGSPGLNKEIADAMKAMIKWCNDQGGINGRQIIGDYHDAAILNVNNAVTDACTKNFMLVGSGFALDGAGEATRLSCKLAAVPTYTVSPEFANATLMVQPTPNPVNWYDASNAFLLAEKFPTQVKKAAIFEGNFAATIDSADKAEIAYEQAGWQFMDNCRLQYAIAGESTYLPFIQRLKDCGAEVVYFSGSPAPIFQNVLDAAKQSDFSPIWVTEANGYTEQFAKWNTSGNADKVYTRMTYYPFEQAADHPATAKYIELVKANGGAISLLGAQATAAFLLWAQGAKTCGSNLTSDCVLAELAKVHDYDAGGLQSPTDPGKNLPGNCGMVVNLQGTTWKQVLPTTLGTQACDPKYLVKISGAVVDRANLDANGNSRPKG</sequence>
<proteinExistence type="predicted"/>
<dbReference type="EMBL" id="CAEZTG010000011">
    <property type="protein sequence ID" value="CAB4556346.1"/>
    <property type="molecule type" value="Genomic_DNA"/>
</dbReference>
<dbReference type="InterPro" id="IPR028081">
    <property type="entry name" value="Leu-bd"/>
</dbReference>
<name>A0A6J6CYY2_9ZZZZ</name>
<dbReference type="Gene3D" id="3.40.50.2300">
    <property type="match status" value="2"/>
</dbReference>
<accession>A0A6J6CYY2</accession>
<gene>
    <name evidence="4" type="ORF">UFOPK1603_00224</name>
</gene>
<dbReference type="PROSITE" id="PS51257">
    <property type="entry name" value="PROKAR_LIPOPROTEIN"/>
    <property type="match status" value="1"/>
</dbReference>
<dbReference type="AlphaFoldDB" id="A0A6J6CYY2"/>
<feature type="domain" description="Leucine-binding protein" evidence="3">
    <location>
        <begin position="84"/>
        <end position="419"/>
    </location>
</feature>
<dbReference type="Pfam" id="PF13458">
    <property type="entry name" value="Peripla_BP_6"/>
    <property type="match status" value="1"/>
</dbReference>
<protein>
    <submittedName>
        <fullName evidence="4">Unannotated protein</fullName>
    </submittedName>
</protein>
<evidence type="ECO:0000313" key="4">
    <source>
        <dbReference type="EMBL" id="CAB4556346.1"/>
    </source>
</evidence>
<evidence type="ECO:0000256" key="2">
    <source>
        <dbReference type="SAM" id="MobiDB-lite"/>
    </source>
</evidence>
<dbReference type="PANTHER" id="PTHR47235:SF1">
    <property type="entry name" value="BLR6548 PROTEIN"/>
    <property type="match status" value="1"/>
</dbReference>
<evidence type="ECO:0000256" key="1">
    <source>
        <dbReference type="ARBA" id="ARBA00022729"/>
    </source>
</evidence>
<dbReference type="SUPFAM" id="SSF53822">
    <property type="entry name" value="Periplasmic binding protein-like I"/>
    <property type="match status" value="1"/>
</dbReference>
<reference evidence="4" key="1">
    <citation type="submission" date="2020-05" db="EMBL/GenBank/DDBJ databases">
        <authorList>
            <person name="Chiriac C."/>
            <person name="Salcher M."/>
            <person name="Ghai R."/>
            <person name="Kavagutti S V."/>
        </authorList>
    </citation>
    <scope>NUCLEOTIDE SEQUENCE</scope>
</reference>
<dbReference type="InterPro" id="IPR028082">
    <property type="entry name" value="Peripla_BP_I"/>
</dbReference>
<evidence type="ECO:0000259" key="3">
    <source>
        <dbReference type="Pfam" id="PF13458"/>
    </source>
</evidence>
<feature type="region of interest" description="Disordered" evidence="2">
    <location>
        <begin position="36"/>
        <end position="73"/>
    </location>
</feature>